<keyword evidence="5" id="KW-1185">Reference proteome</keyword>
<protein>
    <submittedName>
        <fullName evidence="4">SLATT domain-containing protein</fullName>
    </submittedName>
</protein>
<gene>
    <name evidence="4" type="ORF">P9989_06100</name>
</gene>
<evidence type="ECO:0000256" key="1">
    <source>
        <dbReference type="SAM" id="MobiDB-lite"/>
    </source>
</evidence>
<feature type="transmembrane region" description="Helical" evidence="2">
    <location>
        <begin position="224"/>
        <end position="242"/>
    </location>
</feature>
<feature type="compositionally biased region" description="Basic and acidic residues" evidence="1">
    <location>
        <begin position="170"/>
        <end position="183"/>
    </location>
</feature>
<evidence type="ECO:0000256" key="2">
    <source>
        <dbReference type="SAM" id="Phobius"/>
    </source>
</evidence>
<dbReference type="RefSeq" id="WP_283077898.1">
    <property type="nucleotide sequence ID" value="NZ_CP121671.1"/>
</dbReference>
<feature type="domain" description="SMODS and SLOG-associating 2TM effector" evidence="3">
    <location>
        <begin position="15"/>
        <end position="167"/>
    </location>
</feature>
<feature type="transmembrane region" description="Helical" evidence="2">
    <location>
        <begin position="44"/>
        <end position="62"/>
    </location>
</feature>
<feature type="compositionally biased region" description="Polar residues" evidence="1">
    <location>
        <begin position="184"/>
        <end position="198"/>
    </location>
</feature>
<reference evidence="4 5" key="1">
    <citation type="submission" date="2023-04" db="EMBL/GenBank/DDBJ databases">
        <title>Genome sequence of Halobacillus naozhouensis KACC 21980.</title>
        <authorList>
            <person name="Kim S."/>
            <person name="Heo J."/>
            <person name="Kwon S.-W."/>
        </authorList>
    </citation>
    <scope>NUCLEOTIDE SEQUENCE [LARGE SCALE GENOMIC DNA]</scope>
    <source>
        <strain evidence="4 5">KCTC 13234</strain>
    </source>
</reference>
<feature type="region of interest" description="Disordered" evidence="1">
    <location>
        <begin position="166"/>
        <end position="212"/>
    </location>
</feature>
<evidence type="ECO:0000313" key="4">
    <source>
        <dbReference type="EMBL" id="WFT75936.1"/>
    </source>
</evidence>
<feature type="transmembrane region" description="Helical" evidence="2">
    <location>
        <begin position="68"/>
        <end position="88"/>
    </location>
</feature>
<evidence type="ECO:0000259" key="3">
    <source>
        <dbReference type="Pfam" id="PF18160"/>
    </source>
</evidence>
<keyword evidence="2" id="KW-0812">Transmembrane</keyword>
<keyword evidence="2" id="KW-0472">Membrane</keyword>
<sequence>MKKDYKNIDIVGEVNHKIKTLDITRYNRIYMSQRLSKYSEEWKFVFFLLNIEAIIFVTLSLTGVFDGVAFNASSGIFSIYVILAQYYINGLNYNERSLKMHYHQLDIEDLILRLKNLLLKYNSDVEKYELDDMQKDYELIMNQYQTILKNNENHDPVDNQKRLTLNTKSEAQKGEVSEMRNRENCNSSGQSSQTNSKGLESEGDSKGNGSKGNVKSTIDDKILFLNRMVICLIPIVILLFILQGW</sequence>
<evidence type="ECO:0000313" key="5">
    <source>
        <dbReference type="Proteomes" id="UP001221597"/>
    </source>
</evidence>
<keyword evidence="2" id="KW-1133">Transmembrane helix</keyword>
<dbReference type="Pfam" id="PF18160">
    <property type="entry name" value="SLATT_5"/>
    <property type="match status" value="1"/>
</dbReference>
<name>A0ABY8J4X9_9BACI</name>
<organism evidence="4 5">
    <name type="scientific">Halobacillus naozhouensis</name>
    <dbReference type="NCBI Taxonomy" id="554880"/>
    <lineage>
        <taxon>Bacteria</taxon>
        <taxon>Bacillati</taxon>
        <taxon>Bacillota</taxon>
        <taxon>Bacilli</taxon>
        <taxon>Bacillales</taxon>
        <taxon>Bacillaceae</taxon>
        <taxon>Halobacillus</taxon>
    </lineage>
</organism>
<dbReference type="NCBIfam" id="NF033631">
    <property type="entry name" value="SLATT_5"/>
    <property type="match status" value="1"/>
</dbReference>
<dbReference type="EMBL" id="CP121671">
    <property type="protein sequence ID" value="WFT75936.1"/>
    <property type="molecule type" value="Genomic_DNA"/>
</dbReference>
<dbReference type="Proteomes" id="UP001221597">
    <property type="component" value="Chromosome"/>
</dbReference>
<proteinExistence type="predicted"/>
<accession>A0ABY8J4X9</accession>
<dbReference type="InterPro" id="IPR041115">
    <property type="entry name" value="SLATT_5"/>
</dbReference>